<dbReference type="EMBL" id="CALTRL010000701">
    <property type="protein sequence ID" value="CAH7669319.1"/>
    <property type="molecule type" value="Genomic_DNA"/>
</dbReference>
<dbReference type="AlphaFoldDB" id="A0AAV0AKZ3"/>
<name>A0AAV0AKZ3_PHAPC</name>
<evidence type="ECO:0000256" key="1">
    <source>
        <dbReference type="SAM" id="Coils"/>
    </source>
</evidence>
<keyword evidence="4" id="KW-1185">Reference proteome</keyword>
<sequence>MESVLERVETVERIDWSVLDHGRLELYNPIHKQGNLGSSDQDQDLCSFHSKVQPINSTNVTTTMLEGISSNSSSKRSLDMVAELTEELENIRREIKLELREKNQEIEMLRSSLTVREVEIDRLMGRLSHFMGIEGFYIHRNHTLDDTHLDLDLNLTPRAKSKREDASINQESLPTMTRVGVWSELRRKEGGYGIDCRELEREIQELENILNEDYGYEVPTKFEDSHQAEDRSGSTGSSDSCNSGGEVDLRVKYKKIIKERDRLRSQLQRPLSSHEEENLIKTLRRQLSQLKSENSRVNELLKSSEARVQELERRLAGQEVEFEGLAQRVQEKLKEQRNKILEAKTRIEELESEREMNHEKLDLRTDSDSKKSDAEGDSQSENNSGGHK</sequence>
<accession>A0AAV0AKZ3</accession>
<gene>
    <name evidence="3" type="ORF">PPACK8108_LOCUS3920</name>
</gene>
<feature type="region of interest" description="Disordered" evidence="2">
    <location>
        <begin position="348"/>
        <end position="388"/>
    </location>
</feature>
<feature type="compositionally biased region" description="Low complexity" evidence="2">
    <location>
        <begin position="233"/>
        <end position="244"/>
    </location>
</feature>
<evidence type="ECO:0000256" key="2">
    <source>
        <dbReference type="SAM" id="MobiDB-lite"/>
    </source>
</evidence>
<keyword evidence="1" id="KW-0175">Coiled coil</keyword>
<dbReference type="Proteomes" id="UP001153365">
    <property type="component" value="Unassembled WGS sequence"/>
</dbReference>
<feature type="compositionally biased region" description="Basic and acidic residues" evidence="2">
    <location>
        <begin position="348"/>
        <end position="374"/>
    </location>
</feature>
<proteinExistence type="predicted"/>
<organism evidence="3 4">
    <name type="scientific">Phakopsora pachyrhizi</name>
    <name type="common">Asian soybean rust disease fungus</name>
    <dbReference type="NCBI Taxonomy" id="170000"/>
    <lineage>
        <taxon>Eukaryota</taxon>
        <taxon>Fungi</taxon>
        <taxon>Dikarya</taxon>
        <taxon>Basidiomycota</taxon>
        <taxon>Pucciniomycotina</taxon>
        <taxon>Pucciniomycetes</taxon>
        <taxon>Pucciniales</taxon>
        <taxon>Phakopsoraceae</taxon>
        <taxon>Phakopsora</taxon>
    </lineage>
</organism>
<feature type="coiled-coil region" evidence="1">
    <location>
        <begin position="74"/>
        <end position="112"/>
    </location>
</feature>
<comment type="caution">
    <text evidence="3">The sequence shown here is derived from an EMBL/GenBank/DDBJ whole genome shotgun (WGS) entry which is preliminary data.</text>
</comment>
<evidence type="ECO:0000313" key="4">
    <source>
        <dbReference type="Proteomes" id="UP001153365"/>
    </source>
</evidence>
<evidence type="ECO:0000313" key="3">
    <source>
        <dbReference type="EMBL" id="CAH7669319.1"/>
    </source>
</evidence>
<feature type="region of interest" description="Disordered" evidence="2">
    <location>
        <begin position="224"/>
        <end position="244"/>
    </location>
</feature>
<feature type="compositionally biased region" description="Polar residues" evidence="2">
    <location>
        <begin position="377"/>
        <end position="388"/>
    </location>
</feature>
<reference evidence="3" key="1">
    <citation type="submission" date="2022-06" db="EMBL/GenBank/DDBJ databases">
        <authorList>
            <consortium name="SYNGENTA / RWTH Aachen University"/>
        </authorList>
    </citation>
    <scope>NUCLEOTIDE SEQUENCE</scope>
</reference>
<protein>
    <submittedName>
        <fullName evidence="3">Expressed protein</fullName>
    </submittedName>
</protein>